<dbReference type="EMBL" id="JAEMHL010000006">
    <property type="protein sequence ID" value="MBJ6751083.1"/>
    <property type="molecule type" value="Genomic_DNA"/>
</dbReference>
<dbReference type="Gene3D" id="2.60.40.10">
    <property type="entry name" value="Immunoglobulins"/>
    <property type="match status" value="24"/>
</dbReference>
<comment type="caution">
    <text evidence="3">The sequence shown here is derived from an EMBL/GenBank/DDBJ whole genome shotgun (WGS) entry which is preliminary data.</text>
</comment>
<evidence type="ECO:0000313" key="4">
    <source>
        <dbReference type="Proteomes" id="UP000614714"/>
    </source>
</evidence>
<proteinExistence type="predicted"/>
<dbReference type="PROSITE" id="PS50093">
    <property type="entry name" value="PKD"/>
    <property type="match status" value="5"/>
</dbReference>
<organism evidence="3 4">
    <name type="scientific">Geomonas anaerohicana</name>
    <dbReference type="NCBI Taxonomy" id="2798583"/>
    <lineage>
        <taxon>Bacteria</taxon>
        <taxon>Pseudomonadati</taxon>
        <taxon>Thermodesulfobacteriota</taxon>
        <taxon>Desulfuromonadia</taxon>
        <taxon>Geobacterales</taxon>
        <taxon>Geobacteraceae</taxon>
        <taxon>Geomonas</taxon>
    </lineage>
</organism>
<accession>A0ABS0YFM0</accession>
<evidence type="ECO:0000256" key="1">
    <source>
        <dbReference type="SAM" id="SignalP"/>
    </source>
</evidence>
<dbReference type="InterPro" id="IPR000601">
    <property type="entry name" value="PKD_dom"/>
</dbReference>
<dbReference type="PANTHER" id="PTHR46182:SF1">
    <property type="entry name" value="DYSLEXIA-ASSOCIATED PROTEIN KIAA0319"/>
    <property type="match status" value="1"/>
</dbReference>
<feature type="signal peptide" evidence="1">
    <location>
        <begin position="1"/>
        <end position="27"/>
    </location>
</feature>
<dbReference type="SMART" id="SM00060">
    <property type="entry name" value="FN3"/>
    <property type="match status" value="11"/>
</dbReference>
<dbReference type="NCBIfam" id="NF033510">
    <property type="entry name" value="Ca_tandemer"/>
    <property type="match status" value="1"/>
</dbReference>
<dbReference type="InterPro" id="IPR044016">
    <property type="entry name" value="Big_13"/>
</dbReference>
<dbReference type="Proteomes" id="UP000614714">
    <property type="component" value="Unassembled WGS sequence"/>
</dbReference>
<dbReference type="Pfam" id="PF19077">
    <property type="entry name" value="Big_13"/>
    <property type="match status" value="1"/>
</dbReference>
<dbReference type="SMART" id="SM00089">
    <property type="entry name" value="PKD"/>
    <property type="match status" value="13"/>
</dbReference>
<dbReference type="InterPro" id="IPR036439">
    <property type="entry name" value="Dockerin_dom_sf"/>
</dbReference>
<dbReference type="InterPro" id="IPR029865">
    <property type="entry name" value="KIAA0319-like"/>
</dbReference>
<feature type="domain" description="PKD" evidence="2">
    <location>
        <begin position="588"/>
        <end position="653"/>
    </location>
</feature>
<feature type="domain" description="PKD" evidence="2">
    <location>
        <begin position="1018"/>
        <end position="1083"/>
    </location>
</feature>
<feature type="domain" description="PKD" evidence="2">
    <location>
        <begin position="1104"/>
        <end position="1169"/>
    </location>
</feature>
<reference evidence="3 4" key="1">
    <citation type="submission" date="2020-12" db="EMBL/GenBank/DDBJ databases">
        <title>Geomonas sp. Red421, isolated from paddy soil.</title>
        <authorList>
            <person name="Xu Z."/>
            <person name="Zhang Z."/>
            <person name="Masuda Y."/>
            <person name="Itoh H."/>
            <person name="Senoo K."/>
        </authorList>
    </citation>
    <scope>NUCLEOTIDE SEQUENCE [LARGE SCALE GENOMIC DNA]</scope>
    <source>
        <strain evidence="3 4">Red421</strain>
    </source>
</reference>
<dbReference type="RefSeq" id="WP_199389573.1">
    <property type="nucleotide sequence ID" value="NZ_JAEMHL010000006.1"/>
</dbReference>
<dbReference type="Pfam" id="PF09136">
    <property type="entry name" value="Glucodextran_B"/>
    <property type="match status" value="3"/>
</dbReference>
<name>A0ABS0YFM0_9BACT</name>
<dbReference type="InterPro" id="IPR003961">
    <property type="entry name" value="FN3_dom"/>
</dbReference>
<feature type="chain" id="PRO_5045794258" evidence="1">
    <location>
        <begin position="28"/>
        <end position="2462"/>
    </location>
</feature>
<keyword evidence="4" id="KW-1185">Reference proteome</keyword>
<dbReference type="PANTHER" id="PTHR46182">
    <property type="entry name" value="FI19480P1"/>
    <property type="match status" value="1"/>
</dbReference>
<keyword evidence="1" id="KW-0732">Signal</keyword>
<evidence type="ECO:0000259" key="2">
    <source>
        <dbReference type="PROSITE" id="PS50093"/>
    </source>
</evidence>
<sequence length="2462" mass="243370">MHYGNLRKLARALMLAFLFATPVSAWGALTIDPLPSPSLNASLTVTGTCAEEATVTLDVPGAVVGPVSYPSPTAWSAAVSGLADGSHTITATSDRDEPASASVEVFVDANAPVLTVSTLPGGAVTNVALLNIAGSATDAASGPAVVNINGDAVQVQPDGAFSGAVTLVSGPNTIAVVATDQVGNSVTDSRVIRLDLSAPHLTITSPADNVVTSQGGVTVAGTVDEESVVTVALGTGSPQAAEQEGTSFTAPVNLGHGLNTITVTATDLAGNSAVAKRTVLYDSSMPNLQVTQPPQDQSTNIRTPFIAGSASDADSAVSVTIAAGGQNYSPAVAGGGFSQQLSLGGDGSYPVTVTCADQAGNQATVVRTLLLDTTAPAVTAVTTTSPAGHYGEGAQIPLTLSFSEAVTSTGVTLALSSGGSANCGAIAGGTSCIAVYTVAAGQMSAALDVVSVSGSLVDSAGNQVTGPTVSAQANLSASKVLIIDTDAPTATITGHPSDPTAQQSATFTFASDEAGSSFACSLDAGAFASCSSPVVLDLSGRPDGRHTFAVRGIDPTGNVGAAVSWSWTIDTAPPAVSAGGGRTAGSAFTQTGSVSDATATTLSWSKVSGPGVVSFGSPSSAATTVSMDKDGSYVLRLTATDAAGNSASADVTVVWDSTLPAVSAGGGRTAGNAFTQTGSVSDATATTLSWSKVSGPGAVSFGSPSAAATTVSMDKDGSYVLRLTATDAAGNSASADVTVVWDSSLPAVSAGGGRTAGSVFTQTGSVSDATATTLSWSKVSGPGTVSFGSPSAASTTVSIDKDGSYVLRLTATDAAGNSASADVTVVWDTSLPAVSAGGGRTAGSAFTQTGSVSDATATTLSWSKVSGPGAVSFGSPSSAATTVSMDKDGSYLLRLTATDAAGNSASADVAVVWDSTPPTVSAGSSRTASAPFVQTGSVSDATATTLSWSKVSGPGSVVINSPSTASTTVSMDTDGSYTLRLTATDAAGNSASADVTVVWDTSLPAVSAGGGRTAGSAFTQTGSVSDATATTLSWSKVSGPGTVSFGSPSAASTTVSMDKDGSYLLRLTATDAAGNSASADVTVVWDTSLPAVSAGGGRTAGSAFTQTGSASDATATTLSWSKVSGPGAVSFGSPSSAATTVSMDKDGSYLLRLTATDAAGNSASADVTVVWDTTSPTVSAGAGRTAGSAFTQVGSVSDATATTLSWSKVSGPGAASFGSPSAASTTVSMDKDGSYLLRLTATDAAGNSAAADVTVVWDTSLPAVSAGGGRTAGSAFTQVGSVSDATATTLSWSKVSGPGAVSFGSPSAAATTVSMDKDGSYLLRLTATDAAGNSASADVAVVWDSTPPTVSAGSSRTASAPFVQTGSVSDATATTLSWSKVSGPGAVVINSPSAASTTVSMDKDGSYLLRLTATDAAGNSASSDVTLIWDTTLPSVSAGTPRTANTAFTQSGSVADSTGTALSWSQESGPGTVSFGSPSAASTTVSMDKDGSYLLRLTATDGAGNRGYGEVIIVWDTTLPAVGAGAGRTAGSAFTQTGSVSDATATTLSWSKVSGPGTVSFGSPSAAGTTVAMDKDGSYTLRLTATDSAGNSASSDVAVVWDTTSPTVSAGPAHAANSAFSQNGSVSDATATTLSWSKVSGPGTVVFSSPASVSTTVSMDLDGTYVVRLTATDEALNSASADVTLTWDTTQPRVDAGGSRVSNSPYAPAATASDANAITYRWQQLSGPGSVAFSDPEALAPQISANADGSYTLRLTATDAAGNSASSDSTMVWDTTRPTVNAGAGRTANAPFLQSGSVVDATGTTLSWSKVSGPGAVTFDPPSAASSTVAMDRDGVYVLRLTAADAAGNSSSSDVAITWDTTAPFMVQPLPVTTAVAVDVTVSASDATPLGYLWQQLSGPGTVSLGSPGSATTSASADQDGAYRLQCTATDAAGNSSMIEVSFTWDTTAPQVAAGGSRVVNAPFIPAASAGDATPLSYRWEQLSGPGNIAFSDVTALAPQISATADGSYSLRLTATDVAGNRSSDTLALLWTTQLPVVSAGPSSAHNATFTQYGFASGTTQLTFRWSQASGPGSLTFGSPDALATTVSADQQGTYLLRLTSTDQAGNVSTSDATLIWDLASPSLSLALPPDHSYTSLQQFTVSGSVVDALSGLQSLQLNGASLTVDPEGNFSKTIQLNSGTNVITVVAIDLAGNASHSTSSVVLDQAVPTITLTAPGGSEYKTNMSQLMITGSVDHDCALGIHVSGPSGVRDYSISVLAGSLFSQLVDNLALGVTTVTLTAVTQANLSSTRVITVTYETQVPILTLTAPAGDVRPGQNSLLIAGTATDTVTTVRVTIAVNGQFYTPPVVDGQFSQTVPLTVKGLYPVTVTATNETGGATVATRRVIYATPTGDLNGDGKTDISDALLALQVSVGMRPQLDGFLVSGDLAPLVGGAPAPDWNIDIGDAVLILRVIVGSLAPPG</sequence>
<dbReference type="Pfam" id="PF22352">
    <property type="entry name" value="K319L-like_PKD"/>
    <property type="match status" value="18"/>
</dbReference>
<protein>
    <submittedName>
        <fullName evidence="3">Ig-like domain repeat protein</fullName>
    </submittedName>
</protein>
<dbReference type="InterPro" id="IPR022409">
    <property type="entry name" value="PKD/Chitinase_dom"/>
</dbReference>
<evidence type="ECO:0000313" key="3">
    <source>
        <dbReference type="EMBL" id="MBJ6751083.1"/>
    </source>
</evidence>
<feature type="domain" description="PKD" evidence="2">
    <location>
        <begin position="760"/>
        <end position="825"/>
    </location>
</feature>
<feature type="domain" description="PKD" evidence="2">
    <location>
        <begin position="916"/>
        <end position="997"/>
    </location>
</feature>
<gene>
    <name evidence="3" type="ORF">JFN91_12740</name>
</gene>
<dbReference type="InterPro" id="IPR013783">
    <property type="entry name" value="Ig-like_fold"/>
</dbReference>
<dbReference type="Gene3D" id="1.10.1330.10">
    <property type="entry name" value="Dockerin domain"/>
    <property type="match status" value="1"/>
</dbReference>